<dbReference type="OrthoDB" id="9804637at2"/>
<dbReference type="Proteomes" id="UP000198346">
    <property type="component" value="Unassembled WGS sequence"/>
</dbReference>
<dbReference type="AlphaFoldDB" id="A0A239PYN1"/>
<reference evidence="2 3" key="1">
    <citation type="submission" date="2017-07" db="EMBL/GenBank/DDBJ databases">
        <authorList>
            <person name="Sun Z.S."/>
            <person name="Albrecht U."/>
            <person name="Echele G."/>
            <person name="Lee C.C."/>
        </authorList>
    </citation>
    <scope>NUCLEOTIDE SEQUENCE [LARGE SCALE GENOMIC DNA]</scope>
    <source>
        <strain evidence="2 3">CGMCC 1.12710</strain>
    </source>
</reference>
<dbReference type="InterPro" id="IPR009935">
    <property type="entry name" value="DUF1467"/>
</dbReference>
<accession>A0A239PYN1</accession>
<name>A0A239PYN1_9PROT</name>
<keyword evidence="1" id="KW-1133">Transmembrane helix</keyword>
<sequence>MNPLSAVVVYVMVWWAVLFAVLPWGVRGRWESEDDGVAGAEPGAPVKPELKKKLLWTTAIATPIWAAIVAVIMSGIIDFRD</sequence>
<gene>
    <name evidence="2" type="ORF">SAMN06297382_2361</name>
</gene>
<feature type="transmembrane region" description="Helical" evidence="1">
    <location>
        <begin position="54"/>
        <end position="77"/>
    </location>
</feature>
<keyword evidence="1" id="KW-0812">Transmembrane</keyword>
<evidence type="ECO:0000256" key="1">
    <source>
        <dbReference type="SAM" id="Phobius"/>
    </source>
</evidence>
<feature type="transmembrane region" description="Helical" evidence="1">
    <location>
        <begin position="7"/>
        <end position="26"/>
    </location>
</feature>
<dbReference type="RefSeq" id="WP_089412798.1">
    <property type="nucleotide sequence ID" value="NZ_FZQA01000005.1"/>
</dbReference>
<protein>
    <submittedName>
        <fullName evidence="2">Predicted secreted protein</fullName>
    </submittedName>
</protein>
<organism evidence="2 3">
    <name type="scientific">Amphiplicatus metriothermophilus</name>
    <dbReference type="NCBI Taxonomy" id="1519374"/>
    <lineage>
        <taxon>Bacteria</taxon>
        <taxon>Pseudomonadati</taxon>
        <taxon>Pseudomonadota</taxon>
        <taxon>Alphaproteobacteria</taxon>
        <taxon>Parvularculales</taxon>
        <taxon>Parvularculaceae</taxon>
        <taxon>Amphiplicatus</taxon>
    </lineage>
</organism>
<keyword evidence="1" id="KW-0472">Membrane</keyword>
<keyword evidence="3" id="KW-1185">Reference proteome</keyword>
<evidence type="ECO:0000313" key="2">
    <source>
        <dbReference type="EMBL" id="SNT74777.1"/>
    </source>
</evidence>
<proteinExistence type="predicted"/>
<dbReference type="Pfam" id="PF07330">
    <property type="entry name" value="DUF1467"/>
    <property type="match status" value="1"/>
</dbReference>
<dbReference type="EMBL" id="FZQA01000005">
    <property type="protein sequence ID" value="SNT74777.1"/>
    <property type="molecule type" value="Genomic_DNA"/>
</dbReference>
<evidence type="ECO:0000313" key="3">
    <source>
        <dbReference type="Proteomes" id="UP000198346"/>
    </source>
</evidence>